<dbReference type="AlphaFoldDB" id="A0A7W8DFI8"/>
<feature type="domain" description="ABC transmembrane type-1" evidence="13">
    <location>
        <begin position="10"/>
        <end position="214"/>
    </location>
</feature>
<proteinExistence type="inferred from homology"/>
<feature type="transmembrane region" description="Helical" evidence="11">
    <location>
        <begin position="12"/>
        <end position="36"/>
    </location>
</feature>
<dbReference type="Pfam" id="PF00528">
    <property type="entry name" value="BPD_transp_1"/>
    <property type="match status" value="1"/>
</dbReference>
<dbReference type="Gene3D" id="1.10.3720.10">
    <property type="entry name" value="MetI-like"/>
    <property type="match status" value="1"/>
</dbReference>
<comment type="subcellular location">
    <subcellularLocation>
        <location evidence="2 12">Cell inner membrane</location>
        <topology evidence="2 12">Multi-pass membrane protein</topology>
    </subcellularLocation>
    <subcellularLocation>
        <location evidence="11">Cell membrane</location>
        <topology evidence="11">Multi-pass membrane protein</topology>
    </subcellularLocation>
</comment>
<organism evidence="14 15">
    <name type="scientific">Rehaibacterium terrae</name>
    <dbReference type="NCBI Taxonomy" id="1341696"/>
    <lineage>
        <taxon>Bacteria</taxon>
        <taxon>Pseudomonadati</taxon>
        <taxon>Pseudomonadota</taxon>
        <taxon>Gammaproteobacteria</taxon>
        <taxon>Lysobacterales</taxon>
        <taxon>Lysobacteraceae</taxon>
        <taxon>Rehaibacterium</taxon>
    </lineage>
</organism>
<comment type="similarity">
    <text evidence="3 12">Belongs to the binding-protein-dependent transport system permease family. CysTW subfamily.</text>
</comment>
<dbReference type="GO" id="GO:0005886">
    <property type="term" value="C:plasma membrane"/>
    <property type="evidence" value="ECO:0007669"/>
    <property type="project" value="UniProtKB-SubCell"/>
</dbReference>
<evidence type="ECO:0000256" key="5">
    <source>
        <dbReference type="ARBA" id="ARBA00022475"/>
    </source>
</evidence>
<dbReference type="PANTHER" id="PTHR30183:SF8">
    <property type="entry name" value="MOLYBDENUM TRANSPORT SYSTEM PERMEASE"/>
    <property type="match status" value="1"/>
</dbReference>
<comment type="caution">
    <text evidence="14">The sequence shown here is derived from an EMBL/GenBank/DDBJ whole genome shotgun (WGS) entry which is preliminary data.</text>
</comment>
<dbReference type="Proteomes" id="UP000519004">
    <property type="component" value="Unassembled WGS sequence"/>
</dbReference>
<evidence type="ECO:0000256" key="3">
    <source>
        <dbReference type="ARBA" id="ARBA00007069"/>
    </source>
</evidence>
<evidence type="ECO:0000256" key="10">
    <source>
        <dbReference type="ARBA" id="ARBA00023136"/>
    </source>
</evidence>
<keyword evidence="9 11" id="KW-1133">Transmembrane helix</keyword>
<dbReference type="GO" id="GO:0015098">
    <property type="term" value="F:molybdate ion transmembrane transporter activity"/>
    <property type="evidence" value="ECO:0007669"/>
    <property type="project" value="UniProtKB-UniRule"/>
</dbReference>
<dbReference type="PROSITE" id="PS50928">
    <property type="entry name" value="ABC_TM1"/>
    <property type="match status" value="1"/>
</dbReference>
<feature type="transmembrane region" description="Helical" evidence="11">
    <location>
        <begin position="197"/>
        <end position="215"/>
    </location>
</feature>
<keyword evidence="5" id="KW-1003">Cell membrane</keyword>
<keyword evidence="15" id="KW-1185">Reference proteome</keyword>
<comment type="function">
    <text evidence="1 12">Part of the binding-protein-dependent transport system for molybdenum; probably responsible for the translocation of the substrate across the membrane.</text>
</comment>
<feature type="transmembrane region" description="Helical" evidence="11">
    <location>
        <begin position="163"/>
        <end position="185"/>
    </location>
</feature>
<dbReference type="RefSeq" id="WP_183949090.1">
    <property type="nucleotide sequence ID" value="NZ_JACHHX010000019.1"/>
</dbReference>
<dbReference type="PANTHER" id="PTHR30183">
    <property type="entry name" value="MOLYBDENUM TRANSPORT SYSTEM PERMEASE PROTEIN MODB"/>
    <property type="match status" value="1"/>
</dbReference>
<sequence length="226" mass="24077">MLAPQDWQAIGVTLRLCLWTTVILLLLGTPLAWWLAHTRSRFRAAVEALVALPLVLPPTVLGFYLLVALGPRGPVGGLLETLGGTHLAFSFSGILIGSVLYSLPFAVQPLQDGFRAIGRQPLEVAATLGAGPLDRFFTVALPLARGSVLTAATLAFAHTMGEFGVVLMIGGSIPGETQVLSIAIYDAAEALDYRRAHILSALLLALSFVILWLVFARRRRVATVGA</sequence>
<dbReference type="InterPro" id="IPR035906">
    <property type="entry name" value="MetI-like_sf"/>
</dbReference>
<evidence type="ECO:0000259" key="13">
    <source>
        <dbReference type="PROSITE" id="PS50928"/>
    </source>
</evidence>
<protein>
    <recommendedName>
        <fullName evidence="12">Molybdenum transport system permease</fullName>
    </recommendedName>
</protein>
<evidence type="ECO:0000256" key="1">
    <source>
        <dbReference type="ARBA" id="ARBA00002949"/>
    </source>
</evidence>
<keyword evidence="7 12" id="KW-0997">Cell inner membrane</keyword>
<evidence type="ECO:0000256" key="2">
    <source>
        <dbReference type="ARBA" id="ARBA00004429"/>
    </source>
</evidence>
<dbReference type="SUPFAM" id="SSF161098">
    <property type="entry name" value="MetI-like"/>
    <property type="match status" value="1"/>
</dbReference>
<evidence type="ECO:0000256" key="8">
    <source>
        <dbReference type="ARBA" id="ARBA00022692"/>
    </source>
</evidence>
<evidence type="ECO:0000256" key="7">
    <source>
        <dbReference type="ARBA" id="ARBA00022519"/>
    </source>
</evidence>
<gene>
    <name evidence="14" type="ORF">HNQ58_002341</name>
</gene>
<evidence type="ECO:0000256" key="11">
    <source>
        <dbReference type="RuleBase" id="RU363032"/>
    </source>
</evidence>
<keyword evidence="10 11" id="KW-0472">Membrane</keyword>
<reference evidence="14 15" key="1">
    <citation type="submission" date="2020-08" db="EMBL/GenBank/DDBJ databases">
        <title>Genomic Encyclopedia of Type Strains, Phase IV (KMG-IV): sequencing the most valuable type-strain genomes for metagenomic binning, comparative biology and taxonomic classification.</title>
        <authorList>
            <person name="Goeker M."/>
        </authorList>
    </citation>
    <scope>NUCLEOTIDE SEQUENCE [LARGE SCALE GENOMIC DNA]</scope>
    <source>
        <strain evidence="14 15">DSM 25897</strain>
    </source>
</reference>
<evidence type="ECO:0000313" key="14">
    <source>
        <dbReference type="EMBL" id="MBB5016426.1"/>
    </source>
</evidence>
<dbReference type="InterPro" id="IPR000515">
    <property type="entry name" value="MetI-like"/>
</dbReference>
<dbReference type="NCBIfam" id="TIGR02141">
    <property type="entry name" value="modB_ABC"/>
    <property type="match status" value="1"/>
</dbReference>
<dbReference type="EMBL" id="JACHHX010000019">
    <property type="protein sequence ID" value="MBB5016426.1"/>
    <property type="molecule type" value="Genomic_DNA"/>
</dbReference>
<evidence type="ECO:0000256" key="12">
    <source>
        <dbReference type="RuleBase" id="RU365097"/>
    </source>
</evidence>
<keyword evidence="4 11" id="KW-0813">Transport</keyword>
<dbReference type="FunFam" id="1.10.3720.10:FF:000054">
    <property type="entry name" value="Molybdenum transport system permease"/>
    <property type="match status" value="1"/>
</dbReference>
<name>A0A7W8DFI8_9GAMM</name>
<keyword evidence="6 12" id="KW-0500">Molybdenum</keyword>
<evidence type="ECO:0000256" key="4">
    <source>
        <dbReference type="ARBA" id="ARBA00022448"/>
    </source>
</evidence>
<evidence type="ECO:0000256" key="9">
    <source>
        <dbReference type="ARBA" id="ARBA00022989"/>
    </source>
</evidence>
<evidence type="ECO:0000256" key="6">
    <source>
        <dbReference type="ARBA" id="ARBA00022505"/>
    </source>
</evidence>
<feature type="transmembrane region" description="Helical" evidence="11">
    <location>
        <begin position="48"/>
        <end position="67"/>
    </location>
</feature>
<feature type="transmembrane region" description="Helical" evidence="11">
    <location>
        <begin position="87"/>
        <end position="107"/>
    </location>
</feature>
<evidence type="ECO:0000313" key="15">
    <source>
        <dbReference type="Proteomes" id="UP000519004"/>
    </source>
</evidence>
<dbReference type="CDD" id="cd06261">
    <property type="entry name" value="TM_PBP2"/>
    <property type="match status" value="1"/>
</dbReference>
<keyword evidence="8 11" id="KW-0812">Transmembrane</keyword>
<accession>A0A7W8DFI8</accession>
<dbReference type="InterPro" id="IPR011867">
    <property type="entry name" value="ModB_ABC"/>
</dbReference>